<accession>A0ABM6NGJ9</accession>
<reference evidence="1 2" key="1">
    <citation type="submission" date="2015-06" db="EMBL/GenBank/DDBJ databases">
        <authorList>
            <person name="Xie B.-B."/>
            <person name="Rong J.-C."/>
            <person name="Qin Q.-L."/>
            <person name="Zhang Y.-Z."/>
        </authorList>
    </citation>
    <scope>NUCLEOTIDE SEQUENCE [LARGE SCALE GENOMIC DNA]</scope>
    <source>
        <strain evidence="1 2">JCM 20779</strain>
    </source>
</reference>
<keyword evidence="2" id="KW-1185">Reference proteome</keyword>
<dbReference type="EMBL" id="CP011924">
    <property type="protein sequence ID" value="ATD07883.1"/>
    <property type="molecule type" value="Genomic_DNA"/>
</dbReference>
<dbReference type="RefSeq" id="WP_017218423.1">
    <property type="nucleotide sequence ID" value="NZ_CP011924.1"/>
</dbReference>
<dbReference type="Proteomes" id="UP000016521">
    <property type="component" value="Chromosome I"/>
</dbReference>
<evidence type="ECO:0000313" key="2">
    <source>
        <dbReference type="Proteomes" id="UP000016521"/>
    </source>
</evidence>
<evidence type="ECO:0000313" key="1">
    <source>
        <dbReference type="EMBL" id="ATD07883.1"/>
    </source>
</evidence>
<organism evidence="1 2">
    <name type="scientific">Pseudoalteromonas piscicida</name>
    <dbReference type="NCBI Taxonomy" id="43662"/>
    <lineage>
        <taxon>Bacteria</taxon>
        <taxon>Pseudomonadati</taxon>
        <taxon>Pseudomonadota</taxon>
        <taxon>Gammaproteobacteria</taxon>
        <taxon>Alteromonadales</taxon>
        <taxon>Pseudoalteromonadaceae</taxon>
        <taxon>Pseudoalteromonas</taxon>
    </lineage>
</organism>
<protein>
    <submittedName>
        <fullName evidence="1">Uncharacterized protein</fullName>
    </submittedName>
</protein>
<proteinExistence type="predicted"/>
<gene>
    <name evidence="1" type="ORF">PPIS_a3012</name>
</gene>
<name>A0ABM6NGJ9_PSEO7</name>
<sequence>MIRTILARKNQAKTTGQVKSLSDKVIQSGSKLEMVSGARGSVITPPGSKDPH</sequence>